<comment type="caution">
    <text evidence="1">The sequence shown here is derived from an EMBL/GenBank/DDBJ whole genome shotgun (WGS) entry which is preliminary data.</text>
</comment>
<evidence type="ECO:0000313" key="2">
    <source>
        <dbReference type="Proteomes" id="UP001550348"/>
    </source>
</evidence>
<proteinExistence type="predicted"/>
<dbReference type="EMBL" id="JBEXRX010000215">
    <property type="protein sequence ID" value="MEU0156675.1"/>
    <property type="molecule type" value="Genomic_DNA"/>
</dbReference>
<accession>A0ABV2VV69</accession>
<name>A0ABV2VV69_9ACTN</name>
<sequence>MDSDSRSKKEKTLAISKSIETGERYPWSYLDSRRYVQHNVNLRDGLGAILQFVDSLPPGTSKVTPVRAFEDGDFSFSHVQYFLAPYGDVAGFEVHRWENGRVVEHWDNLQPIPDQPNPSGRTMFDGPTDIVDAHLTQANKALAADFVRDVLIARDEHAVARYLDGDRYISHRPNFGDGAEELRRQIRGGGADELVHSKLERVLGEGNFCLVMSDGSLDSKHAAIFDLFRLENGKVAEHWDVVELLPPRSEWRNDNGKF</sequence>
<dbReference type="RefSeq" id="WP_355668171.1">
    <property type="nucleotide sequence ID" value="NZ_JBEXRX010000215.1"/>
</dbReference>
<dbReference type="SUPFAM" id="SSF54427">
    <property type="entry name" value="NTF2-like"/>
    <property type="match status" value="2"/>
</dbReference>
<evidence type="ECO:0000313" key="1">
    <source>
        <dbReference type="EMBL" id="MEU0156675.1"/>
    </source>
</evidence>
<gene>
    <name evidence="1" type="ORF">ABZ071_33330</name>
</gene>
<evidence type="ECO:0008006" key="3">
    <source>
        <dbReference type="Google" id="ProtNLM"/>
    </source>
</evidence>
<reference evidence="1 2" key="1">
    <citation type="submission" date="2024-06" db="EMBL/GenBank/DDBJ databases">
        <title>The Natural Products Discovery Center: Release of the First 8490 Sequenced Strains for Exploring Actinobacteria Biosynthetic Diversity.</title>
        <authorList>
            <person name="Kalkreuter E."/>
            <person name="Kautsar S.A."/>
            <person name="Yang D."/>
            <person name="Bader C.D."/>
            <person name="Teijaro C.N."/>
            <person name="Fluegel L."/>
            <person name="Davis C.M."/>
            <person name="Simpson J.R."/>
            <person name="Lauterbach L."/>
            <person name="Steele A.D."/>
            <person name="Gui C."/>
            <person name="Meng S."/>
            <person name="Li G."/>
            <person name="Viehrig K."/>
            <person name="Ye F."/>
            <person name="Su P."/>
            <person name="Kiefer A.F."/>
            <person name="Nichols A."/>
            <person name="Cepeda A.J."/>
            <person name="Yan W."/>
            <person name="Fan B."/>
            <person name="Jiang Y."/>
            <person name="Adhikari A."/>
            <person name="Zheng C.-J."/>
            <person name="Schuster L."/>
            <person name="Cowan T.M."/>
            <person name="Smanski M.J."/>
            <person name="Chevrette M.G."/>
            <person name="De Carvalho L.P.S."/>
            <person name="Shen B."/>
        </authorList>
    </citation>
    <scope>NUCLEOTIDE SEQUENCE [LARGE SCALE GENOMIC DNA]</scope>
    <source>
        <strain evidence="1 2">NPDC006286</strain>
    </source>
</reference>
<dbReference type="InterPro" id="IPR032710">
    <property type="entry name" value="NTF2-like_dom_sf"/>
</dbReference>
<protein>
    <recommendedName>
        <fullName evidence="3">SnoaL-like domain-containing protein</fullName>
    </recommendedName>
</protein>
<keyword evidence="2" id="KW-1185">Reference proteome</keyword>
<organism evidence="1 2">
    <name type="scientific">Micromonospora fulviviridis</name>
    <dbReference type="NCBI Taxonomy" id="47860"/>
    <lineage>
        <taxon>Bacteria</taxon>
        <taxon>Bacillati</taxon>
        <taxon>Actinomycetota</taxon>
        <taxon>Actinomycetes</taxon>
        <taxon>Micromonosporales</taxon>
        <taxon>Micromonosporaceae</taxon>
        <taxon>Micromonospora</taxon>
    </lineage>
</organism>
<dbReference type="Proteomes" id="UP001550348">
    <property type="component" value="Unassembled WGS sequence"/>
</dbReference>
<dbReference type="Gene3D" id="3.10.450.50">
    <property type="match status" value="2"/>
</dbReference>